<evidence type="ECO:0000256" key="6">
    <source>
        <dbReference type="RuleBase" id="RU003870"/>
    </source>
</evidence>
<evidence type="ECO:0000313" key="9">
    <source>
        <dbReference type="Proteomes" id="UP000230833"/>
    </source>
</evidence>
<dbReference type="PANTHER" id="PTHR11655">
    <property type="entry name" value="60S/50S RIBOSOMAL PROTEIN L6/L9"/>
    <property type="match status" value="1"/>
</dbReference>
<dbReference type="GO" id="GO:0002181">
    <property type="term" value="P:cytoplasmic translation"/>
    <property type="evidence" value="ECO:0007669"/>
    <property type="project" value="TreeGrafter"/>
</dbReference>
<dbReference type="InterPro" id="IPR000702">
    <property type="entry name" value="Ribosomal_uL6-like"/>
</dbReference>
<dbReference type="GO" id="GO:0003735">
    <property type="term" value="F:structural constituent of ribosome"/>
    <property type="evidence" value="ECO:0007669"/>
    <property type="project" value="UniProtKB-UniRule"/>
</dbReference>
<dbReference type="SUPFAM" id="SSF56053">
    <property type="entry name" value="Ribosomal protein L6"/>
    <property type="match status" value="2"/>
</dbReference>
<dbReference type="PRINTS" id="PR00059">
    <property type="entry name" value="RIBOSOMALL6"/>
</dbReference>
<dbReference type="GO" id="GO:0019843">
    <property type="term" value="F:rRNA binding"/>
    <property type="evidence" value="ECO:0007669"/>
    <property type="project" value="UniProtKB-UniRule"/>
</dbReference>
<proteinExistence type="inferred from homology"/>
<accession>A0A2H0RK42</accession>
<dbReference type="GO" id="GO:0022625">
    <property type="term" value="C:cytosolic large ribosomal subunit"/>
    <property type="evidence" value="ECO:0007669"/>
    <property type="project" value="UniProtKB-UniRule"/>
</dbReference>
<feature type="domain" description="Large ribosomal subunit protein uL6 alpha-beta" evidence="7">
    <location>
        <begin position="92"/>
        <end position="164"/>
    </location>
</feature>
<dbReference type="Proteomes" id="UP000230833">
    <property type="component" value="Unassembled WGS sequence"/>
</dbReference>
<protein>
    <recommendedName>
        <fullName evidence="3 4">50S ribosomal protein L6</fullName>
    </recommendedName>
</protein>
<feature type="domain" description="Large ribosomal subunit protein uL6 alpha-beta" evidence="7">
    <location>
        <begin position="12"/>
        <end position="83"/>
    </location>
</feature>
<evidence type="ECO:0000313" key="8">
    <source>
        <dbReference type="EMBL" id="PIR46820.1"/>
    </source>
</evidence>
<dbReference type="Gene3D" id="3.90.930.12">
    <property type="entry name" value="Ribosomal protein L6, alpha-beta domain"/>
    <property type="match status" value="2"/>
</dbReference>
<dbReference type="EMBL" id="PCYL01000028">
    <property type="protein sequence ID" value="PIR46820.1"/>
    <property type="molecule type" value="Genomic_DNA"/>
</dbReference>
<evidence type="ECO:0000256" key="4">
    <source>
        <dbReference type="NCBIfam" id="TIGR03654"/>
    </source>
</evidence>
<dbReference type="AlphaFoldDB" id="A0A2H0RK42"/>
<dbReference type="InterPro" id="IPR036789">
    <property type="entry name" value="Ribosomal_uL6-like_a/b-dom_sf"/>
</dbReference>
<keyword evidence="2 5" id="KW-0687">Ribonucleoprotein</keyword>
<gene>
    <name evidence="8" type="primary">rplF</name>
    <name evidence="8" type="ORF">COV07_02455</name>
</gene>
<dbReference type="Pfam" id="PF00347">
    <property type="entry name" value="Ribosomal_L6"/>
    <property type="match status" value="2"/>
</dbReference>
<dbReference type="PIRSF" id="PIRSF002162">
    <property type="entry name" value="Ribosomal_L6"/>
    <property type="match status" value="1"/>
</dbReference>
<sequence>MSRVGKKITIMPSGVTASFVDNVLSIKGPKGELTRSFPKVVSFVIEGNEIKALVKDENDISLFAIWGTVASHASNMVEGVSKGFVKKLEVQGVGFRAEMAGKDLKLALGFSHPVVVSIPANLKVSVEKNMITIEGYDKELVGQFAAKIAALKKPEPYKGKGIRYEGQVVPLKQGKKAVT</sequence>
<name>A0A2H0RK42_9BACT</name>
<dbReference type="PROSITE" id="PS00525">
    <property type="entry name" value="RIBOSOMAL_L6_1"/>
    <property type="match status" value="1"/>
</dbReference>
<dbReference type="InterPro" id="IPR019906">
    <property type="entry name" value="Ribosomal_uL6_bac-type"/>
</dbReference>
<dbReference type="InterPro" id="IPR002358">
    <property type="entry name" value="Ribosomal_uL6_CS"/>
</dbReference>
<evidence type="ECO:0000256" key="5">
    <source>
        <dbReference type="RuleBase" id="RU003869"/>
    </source>
</evidence>
<comment type="similarity">
    <text evidence="5">Belongs to the universal ribosomal protein uL6 family.</text>
</comment>
<evidence type="ECO:0000259" key="7">
    <source>
        <dbReference type="Pfam" id="PF00347"/>
    </source>
</evidence>
<evidence type="ECO:0000256" key="3">
    <source>
        <dbReference type="ARBA" id="ARBA00035454"/>
    </source>
</evidence>
<keyword evidence="6" id="KW-0699">rRNA-binding</keyword>
<comment type="caution">
    <text evidence="8">The sequence shown here is derived from an EMBL/GenBank/DDBJ whole genome shotgun (WGS) entry which is preliminary data.</text>
</comment>
<dbReference type="PANTHER" id="PTHR11655:SF14">
    <property type="entry name" value="LARGE RIBOSOMAL SUBUNIT PROTEIN UL6M"/>
    <property type="match status" value="1"/>
</dbReference>
<reference evidence="8 9" key="1">
    <citation type="submission" date="2017-09" db="EMBL/GenBank/DDBJ databases">
        <title>Depth-based differentiation of microbial function through sediment-hosted aquifers and enrichment of novel symbionts in the deep terrestrial subsurface.</title>
        <authorList>
            <person name="Probst A.J."/>
            <person name="Ladd B."/>
            <person name="Jarett J.K."/>
            <person name="Geller-Mcgrath D.E."/>
            <person name="Sieber C.M."/>
            <person name="Emerson J.B."/>
            <person name="Anantharaman K."/>
            <person name="Thomas B.C."/>
            <person name="Malmstrom R."/>
            <person name="Stieglmeier M."/>
            <person name="Klingl A."/>
            <person name="Woyke T."/>
            <person name="Ryan C.M."/>
            <person name="Banfield J.F."/>
        </authorList>
    </citation>
    <scope>NUCLEOTIDE SEQUENCE [LARGE SCALE GENOMIC DNA]</scope>
    <source>
        <strain evidence="8">CG10_big_fil_rev_8_21_14_0_10_45_14</strain>
    </source>
</reference>
<keyword evidence="6" id="KW-0694">RNA-binding</keyword>
<evidence type="ECO:0000256" key="2">
    <source>
        <dbReference type="ARBA" id="ARBA00023274"/>
    </source>
</evidence>
<organism evidence="8 9">
    <name type="scientific">Candidatus Vogelbacteria bacterium CG10_big_fil_rev_8_21_14_0_10_45_14</name>
    <dbReference type="NCBI Taxonomy" id="1975042"/>
    <lineage>
        <taxon>Bacteria</taxon>
        <taxon>Candidatus Vogeliibacteriota</taxon>
    </lineage>
</organism>
<comment type="function">
    <text evidence="6">This protein binds to the 23S rRNA, and is important in its secondary structure. It is located near the subunit interface in the base of the L7/L12 stalk, and near the tRNA binding site of the peptidyltransferase center.</text>
</comment>
<dbReference type="InterPro" id="IPR020040">
    <property type="entry name" value="Ribosomal_uL6_a/b-dom"/>
</dbReference>
<evidence type="ECO:0000256" key="1">
    <source>
        <dbReference type="ARBA" id="ARBA00022980"/>
    </source>
</evidence>
<keyword evidence="1 5" id="KW-0689">Ribosomal protein</keyword>
<dbReference type="NCBIfam" id="TIGR03654">
    <property type="entry name" value="L6_bact"/>
    <property type="match status" value="1"/>
</dbReference>